<dbReference type="RefSeq" id="WP_126754648.1">
    <property type="nucleotide sequence ID" value="NZ_PIPY01000007.1"/>
</dbReference>
<name>A0A432YH13_9GAMM</name>
<keyword evidence="4" id="KW-1185">Reference proteome</keyword>
<dbReference type="PANTHER" id="PTHR42709">
    <property type="entry name" value="ALKALINE PHOSPHATASE LIKE PROTEIN"/>
    <property type="match status" value="1"/>
</dbReference>
<accession>A0A432YH13</accession>
<proteinExistence type="predicted"/>
<feature type="transmembrane region" description="Helical" evidence="1">
    <location>
        <begin position="25"/>
        <end position="53"/>
    </location>
</feature>
<gene>
    <name evidence="3" type="ORF">CWI71_07465</name>
</gene>
<reference evidence="4" key="1">
    <citation type="journal article" date="2018" name="Front. Microbiol.">
        <title>Genome-Based Analysis Reveals the Taxonomy and Diversity of the Family Idiomarinaceae.</title>
        <authorList>
            <person name="Liu Y."/>
            <person name="Lai Q."/>
            <person name="Shao Z."/>
        </authorList>
    </citation>
    <scope>NUCLEOTIDE SEQUENCE [LARGE SCALE GENOMIC DNA]</scope>
    <source>
        <strain evidence="4">CVS-6</strain>
    </source>
</reference>
<feature type="transmembrane region" description="Helical" evidence="1">
    <location>
        <begin position="180"/>
        <end position="198"/>
    </location>
</feature>
<keyword evidence="1" id="KW-0812">Transmembrane</keyword>
<dbReference type="InterPro" id="IPR051311">
    <property type="entry name" value="DedA_domain"/>
</dbReference>
<dbReference type="Proteomes" id="UP000288259">
    <property type="component" value="Unassembled WGS sequence"/>
</dbReference>
<keyword evidence="1" id="KW-0472">Membrane</keyword>
<protein>
    <submittedName>
        <fullName evidence="3">Alkaline phosphatase</fullName>
    </submittedName>
</protein>
<feature type="transmembrane region" description="Helical" evidence="1">
    <location>
        <begin position="156"/>
        <end position="174"/>
    </location>
</feature>
<dbReference type="EMBL" id="PIPY01000007">
    <property type="protein sequence ID" value="RUO60241.1"/>
    <property type="molecule type" value="Genomic_DNA"/>
</dbReference>
<organism evidence="3 4">
    <name type="scientific">Pseudidiomarina insulisalsae</name>
    <dbReference type="NCBI Taxonomy" id="575789"/>
    <lineage>
        <taxon>Bacteria</taxon>
        <taxon>Pseudomonadati</taxon>
        <taxon>Pseudomonadota</taxon>
        <taxon>Gammaproteobacteria</taxon>
        <taxon>Alteromonadales</taxon>
        <taxon>Idiomarinaceae</taxon>
        <taxon>Pseudidiomarina</taxon>
    </lineage>
</organism>
<dbReference type="PANTHER" id="PTHR42709:SF11">
    <property type="entry name" value="DEDA FAMILY PROTEIN"/>
    <property type="match status" value="1"/>
</dbReference>
<dbReference type="InterPro" id="IPR032816">
    <property type="entry name" value="VTT_dom"/>
</dbReference>
<feature type="domain" description="VTT" evidence="2">
    <location>
        <begin position="62"/>
        <end position="163"/>
    </location>
</feature>
<dbReference type="GO" id="GO:0005886">
    <property type="term" value="C:plasma membrane"/>
    <property type="evidence" value="ECO:0007669"/>
    <property type="project" value="TreeGrafter"/>
</dbReference>
<comment type="caution">
    <text evidence="3">The sequence shown here is derived from an EMBL/GenBank/DDBJ whole genome shotgun (WGS) entry which is preliminary data.</text>
</comment>
<dbReference type="AlphaFoldDB" id="A0A432YH13"/>
<evidence type="ECO:0000313" key="4">
    <source>
        <dbReference type="Proteomes" id="UP000288259"/>
    </source>
</evidence>
<keyword evidence="1" id="KW-1133">Transmembrane helix</keyword>
<dbReference type="Pfam" id="PF09335">
    <property type="entry name" value="VTT_dom"/>
    <property type="match status" value="1"/>
</dbReference>
<evidence type="ECO:0000256" key="1">
    <source>
        <dbReference type="SAM" id="Phobius"/>
    </source>
</evidence>
<evidence type="ECO:0000313" key="3">
    <source>
        <dbReference type="EMBL" id="RUO60241.1"/>
    </source>
</evidence>
<dbReference type="OrthoDB" id="9130337at2"/>
<evidence type="ECO:0000259" key="2">
    <source>
        <dbReference type="Pfam" id="PF09335"/>
    </source>
</evidence>
<sequence length="199" mass="22636">MTPPPKPDDPQANKWLERILRSRSILWMIFILSMLESIIIPVPLELVLIPLLIHERERWFSIATATLAGCLVGATIGYAVGFYLFDSAGQWLLNLWGYEAAFAELKADFSEHGFATLLLVGITPIPFQVGMLIAGTTHYPFYLFLLATLIARGIRYYGLAVLVYWLGVQLWHWWQNHHRRLGWTVLLAGTAIYLLVVLV</sequence>
<feature type="transmembrane region" description="Helical" evidence="1">
    <location>
        <begin position="60"/>
        <end position="85"/>
    </location>
</feature>
<feature type="transmembrane region" description="Helical" evidence="1">
    <location>
        <begin position="114"/>
        <end position="135"/>
    </location>
</feature>